<dbReference type="Proteomes" id="UP000887578">
    <property type="component" value="Unplaced"/>
</dbReference>
<accession>A0A914P272</accession>
<dbReference type="WBParaSite" id="PDA_v2.g11913.t1">
    <property type="protein sequence ID" value="PDA_v2.g11913.t1"/>
    <property type="gene ID" value="PDA_v2.g11913"/>
</dbReference>
<organism evidence="1 2">
    <name type="scientific">Panagrolaimus davidi</name>
    <dbReference type="NCBI Taxonomy" id="227884"/>
    <lineage>
        <taxon>Eukaryota</taxon>
        <taxon>Metazoa</taxon>
        <taxon>Ecdysozoa</taxon>
        <taxon>Nematoda</taxon>
        <taxon>Chromadorea</taxon>
        <taxon>Rhabditida</taxon>
        <taxon>Tylenchina</taxon>
        <taxon>Panagrolaimomorpha</taxon>
        <taxon>Panagrolaimoidea</taxon>
        <taxon>Panagrolaimidae</taxon>
        <taxon>Panagrolaimus</taxon>
    </lineage>
</organism>
<reference evidence="2" key="1">
    <citation type="submission" date="2022-11" db="UniProtKB">
        <authorList>
            <consortium name="WormBaseParasite"/>
        </authorList>
    </citation>
    <scope>IDENTIFICATION</scope>
</reference>
<dbReference type="AlphaFoldDB" id="A0A914P272"/>
<protein>
    <submittedName>
        <fullName evidence="2">Uncharacterized protein</fullName>
    </submittedName>
</protein>
<sequence length="496" mass="59638">MNFPDKFRDRCSPTYLKAINELELKLDNIRAKCDTSIKNVLTETEQVILSFAKNYLTPKQYWEYWMSHFVLYYCRNYAIFNGEFKESCLKIAKIAYFHLYYNKEWNAIECGNHEHKDFFQAYGEKCVKVIDFQNKHYLERGFFQEDYQNYVVTEKDLQYPHDLLKECFREFESEASSLPSKKLIKRYNEMLELYPRIKAAESGDIEKWFQLLVEVDDVDFVKDNVECRLGQDLFYVQLWKLYLTFLKEKKQYKTLLETYSKYCRFFLDDKEMLEEYKQEMNKHGRIKLEWKNLFDFEVGNNFEEEKEKCLTVDTKLKLAFDKKIVGGFYNSTCAQNFSFRQTVVFYLLKNANHRVLRKLFASCKYFFAKMQTPICYHLESTSSLETFKNERLTLQSSSKPENFFKNTFLTGVIDIENLNPHKSNFMSSIIPLLYRCEAKHISLEEQNLTFNELKFLIQHENVVDLRINDCEIKDEKDEYIVLEDIIKYLQNVEILT</sequence>
<proteinExistence type="predicted"/>
<name>A0A914P272_9BILA</name>
<evidence type="ECO:0000313" key="1">
    <source>
        <dbReference type="Proteomes" id="UP000887578"/>
    </source>
</evidence>
<keyword evidence="1" id="KW-1185">Reference proteome</keyword>
<evidence type="ECO:0000313" key="2">
    <source>
        <dbReference type="WBParaSite" id="PDA_v2.g11913.t1"/>
    </source>
</evidence>